<dbReference type="RefSeq" id="WP_092366995.1">
    <property type="nucleotide sequence ID" value="NZ_CABJCG010000011.1"/>
</dbReference>
<dbReference type="Gene3D" id="3.10.530.10">
    <property type="entry name" value="CPE0013-like"/>
    <property type="match status" value="1"/>
</dbReference>
<reference evidence="2" key="1">
    <citation type="submission" date="2016-10" db="EMBL/GenBank/DDBJ databases">
        <authorList>
            <person name="Varghese N."/>
            <person name="Submissions S."/>
        </authorList>
    </citation>
    <scope>NUCLEOTIDE SEQUENCE [LARGE SCALE GENOMIC DNA]</scope>
    <source>
        <strain evidence="2">NLAE-zl-G277</strain>
    </source>
</reference>
<name>A0A1I0IEU6_9FIRM</name>
<dbReference type="PANTHER" id="PTHR39450:SF1">
    <property type="entry name" value="DUF1667 DOMAIN-CONTAINING PROTEIN"/>
    <property type="match status" value="1"/>
</dbReference>
<dbReference type="Pfam" id="PF07892">
    <property type="entry name" value="DUF1667"/>
    <property type="match status" value="1"/>
</dbReference>
<protein>
    <submittedName>
        <fullName evidence="1">CxxC motif-containing protein</fullName>
    </submittedName>
</protein>
<dbReference type="Proteomes" id="UP000198508">
    <property type="component" value="Unassembled WGS sequence"/>
</dbReference>
<dbReference type="PANTHER" id="PTHR39450">
    <property type="entry name" value="MOLYBDOPTERIN OXIDOREDUCTASE, 4FE-4S CLUSTER-BINDING SUBUNIT"/>
    <property type="match status" value="1"/>
</dbReference>
<dbReference type="AlphaFoldDB" id="A0A1I0IEU6"/>
<evidence type="ECO:0000313" key="2">
    <source>
        <dbReference type="Proteomes" id="UP000198508"/>
    </source>
</evidence>
<gene>
    <name evidence="1" type="ORF">SAMN05216313_12128</name>
</gene>
<organism evidence="1 2">
    <name type="scientific">Enterocloster lavalensis</name>
    <dbReference type="NCBI Taxonomy" id="460384"/>
    <lineage>
        <taxon>Bacteria</taxon>
        <taxon>Bacillati</taxon>
        <taxon>Bacillota</taxon>
        <taxon>Clostridia</taxon>
        <taxon>Lachnospirales</taxon>
        <taxon>Lachnospiraceae</taxon>
        <taxon>Enterocloster</taxon>
    </lineage>
</organism>
<keyword evidence="2" id="KW-1185">Reference proteome</keyword>
<dbReference type="STRING" id="460384.SAMN05216313_12128"/>
<dbReference type="InterPro" id="IPR012460">
    <property type="entry name" value="DUF1667"/>
</dbReference>
<dbReference type="SUPFAM" id="SSF160148">
    <property type="entry name" value="CPE0013-like"/>
    <property type="match status" value="1"/>
</dbReference>
<evidence type="ECO:0000313" key="1">
    <source>
        <dbReference type="EMBL" id="SET95422.1"/>
    </source>
</evidence>
<proteinExistence type="predicted"/>
<accession>A0A1I0IEU6</accession>
<dbReference type="InterPro" id="IPR036593">
    <property type="entry name" value="CPE0013-like_sf"/>
</dbReference>
<sequence>METRELICIGCPLGCPLTVRLDGEQMEISGNTCKRGEDYARKEVQNPTRIVTSTVRVTGGDVEMVSVKTKEDIPKGKIFACMDEIHRASAKAPVHIGDVIIPNCAGTGIPVIATKEIRAV</sequence>
<dbReference type="EMBL" id="FOIM01000021">
    <property type="protein sequence ID" value="SET95422.1"/>
    <property type="molecule type" value="Genomic_DNA"/>
</dbReference>